<dbReference type="InterPro" id="IPR008271">
    <property type="entry name" value="Ser/Thr_kinase_AS"/>
</dbReference>
<evidence type="ECO:0008006" key="11">
    <source>
        <dbReference type="Google" id="ProtNLM"/>
    </source>
</evidence>
<evidence type="ECO:0000256" key="2">
    <source>
        <dbReference type="ARBA" id="ARBA00022679"/>
    </source>
</evidence>
<dbReference type="SUPFAM" id="SSF56112">
    <property type="entry name" value="Protein kinase-like (PK-like)"/>
    <property type="match status" value="1"/>
</dbReference>
<keyword evidence="5 6" id="KW-0067">ATP-binding</keyword>
<gene>
    <name evidence="10" type="ORF">HTAM1171_LOCUS8612</name>
</gene>
<evidence type="ECO:0000256" key="6">
    <source>
        <dbReference type="PROSITE-ProRule" id="PRU10141"/>
    </source>
</evidence>
<evidence type="ECO:0000256" key="1">
    <source>
        <dbReference type="ARBA" id="ARBA00022527"/>
    </source>
</evidence>
<dbReference type="InterPro" id="IPR011009">
    <property type="entry name" value="Kinase-like_dom_sf"/>
</dbReference>
<dbReference type="GO" id="GO:0005952">
    <property type="term" value="C:cAMP-dependent protein kinase complex"/>
    <property type="evidence" value="ECO:0007669"/>
    <property type="project" value="TreeGrafter"/>
</dbReference>
<dbReference type="PROSITE" id="PS00108">
    <property type="entry name" value="PROTEIN_KINASE_ST"/>
    <property type="match status" value="1"/>
</dbReference>
<proteinExistence type="inferred from homology"/>
<dbReference type="GO" id="GO:0004691">
    <property type="term" value="F:cAMP-dependent protein kinase activity"/>
    <property type="evidence" value="ECO:0007669"/>
    <property type="project" value="TreeGrafter"/>
</dbReference>
<evidence type="ECO:0000313" key="10">
    <source>
        <dbReference type="EMBL" id="CAD9504734.1"/>
    </source>
</evidence>
<evidence type="ECO:0000256" key="5">
    <source>
        <dbReference type="ARBA" id="ARBA00022840"/>
    </source>
</evidence>
<dbReference type="PROSITE" id="PS00107">
    <property type="entry name" value="PROTEIN_KINASE_ATP"/>
    <property type="match status" value="1"/>
</dbReference>
<accession>A0A7S2MVM4</accession>
<feature type="binding site" evidence="6">
    <location>
        <position position="68"/>
    </location>
    <ligand>
        <name>ATP</name>
        <dbReference type="ChEBI" id="CHEBI:30616"/>
    </ligand>
</feature>
<dbReference type="SMART" id="SM00220">
    <property type="entry name" value="S_TKc"/>
    <property type="match status" value="1"/>
</dbReference>
<dbReference type="PROSITE" id="PS50011">
    <property type="entry name" value="PROTEIN_KINASE_DOM"/>
    <property type="match status" value="1"/>
</dbReference>
<organism evidence="10">
    <name type="scientific">Helicotheca tamesis</name>
    <dbReference type="NCBI Taxonomy" id="374047"/>
    <lineage>
        <taxon>Eukaryota</taxon>
        <taxon>Sar</taxon>
        <taxon>Stramenopiles</taxon>
        <taxon>Ochrophyta</taxon>
        <taxon>Bacillariophyta</taxon>
        <taxon>Mediophyceae</taxon>
        <taxon>Lithodesmiophycidae</taxon>
        <taxon>Lithodesmiales</taxon>
        <taxon>Lithodesmiaceae</taxon>
        <taxon>Helicotheca</taxon>
    </lineage>
</organism>
<dbReference type="Gene3D" id="3.30.200.20">
    <property type="entry name" value="Phosphorylase Kinase, domain 1"/>
    <property type="match status" value="1"/>
</dbReference>
<dbReference type="AlphaFoldDB" id="A0A7S2MVM4"/>
<sequence length="356" mass="40392">MLGALSLAAAEAVIGDMSRLGKASDMNKLDKNVKLEDLKRHRILGVGTFGQVWMCSLKTDKTKVYALKIQNKRELLGHHQVDGVIREKNVMASLDHPFVIKLVNTFQDDKSLYMLLNLVQGGELFSILHTNSRDGVKENSAKFYSACILKGLAYMHDRHILYRDLKPENVLIDGEGYTVIVDLGFAKVVMDKTYTLCGTPLYLAPEVILSRGHDKGADYWSLGVLIYEMIVGGTPFFDSNIDQITLFKRIVRGQFAFPPMKMSPESQDIIKRLIEKKPTERLGTFARGHEDISEHPWFKNVDFSKIAKKEITAPWIPKIKNSLDATNFDSWDHLEDATKKKTQPLSAREQKRFEAF</sequence>
<dbReference type="InterPro" id="IPR000719">
    <property type="entry name" value="Prot_kinase_dom"/>
</dbReference>
<evidence type="ECO:0000256" key="3">
    <source>
        <dbReference type="ARBA" id="ARBA00022741"/>
    </source>
</evidence>
<dbReference type="PANTHER" id="PTHR24353:SF143">
    <property type="entry name" value="PROTEIN KINASE DOMAIN-CONTAINING PROTEIN"/>
    <property type="match status" value="1"/>
</dbReference>
<dbReference type="EMBL" id="HBGV01014062">
    <property type="protein sequence ID" value="CAD9504734.1"/>
    <property type="molecule type" value="Transcribed_RNA"/>
</dbReference>
<dbReference type="Pfam" id="PF00069">
    <property type="entry name" value="Pkinase"/>
    <property type="match status" value="1"/>
</dbReference>
<keyword evidence="2" id="KW-0808">Transferase</keyword>
<dbReference type="PROSITE" id="PS51285">
    <property type="entry name" value="AGC_KINASE_CTER"/>
    <property type="match status" value="1"/>
</dbReference>
<dbReference type="SMART" id="SM00133">
    <property type="entry name" value="S_TK_X"/>
    <property type="match status" value="1"/>
</dbReference>
<reference evidence="10" key="1">
    <citation type="submission" date="2021-01" db="EMBL/GenBank/DDBJ databases">
        <authorList>
            <person name="Corre E."/>
            <person name="Pelletier E."/>
            <person name="Niang G."/>
            <person name="Scheremetjew M."/>
            <person name="Finn R."/>
            <person name="Kale V."/>
            <person name="Holt S."/>
            <person name="Cochrane G."/>
            <person name="Meng A."/>
            <person name="Brown T."/>
            <person name="Cohen L."/>
        </authorList>
    </citation>
    <scope>NUCLEOTIDE SEQUENCE</scope>
    <source>
        <strain evidence="10">CCMP826</strain>
    </source>
</reference>
<keyword evidence="4" id="KW-0418">Kinase</keyword>
<evidence type="ECO:0000256" key="7">
    <source>
        <dbReference type="RuleBase" id="RU000304"/>
    </source>
</evidence>
<dbReference type="InterPro" id="IPR000961">
    <property type="entry name" value="AGC-kinase_C"/>
</dbReference>
<keyword evidence="1 7" id="KW-0723">Serine/threonine-protein kinase</keyword>
<evidence type="ECO:0000259" key="9">
    <source>
        <dbReference type="PROSITE" id="PS51285"/>
    </source>
</evidence>
<evidence type="ECO:0000259" key="8">
    <source>
        <dbReference type="PROSITE" id="PS50011"/>
    </source>
</evidence>
<comment type="similarity">
    <text evidence="7">Belongs to the protein kinase superfamily.</text>
</comment>
<name>A0A7S2MVM4_9STRA</name>
<dbReference type="Gene3D" id="1.10.510.10">
    <property type="entry name" value="Transferase(Phosphotransferase) domain 1"/>
    <property type="match status" value="1"/>
</dbReference>
<protein>
    <recommendedName>
        <fullName evidence="11">cGMP-dependent protein kinase</fullName>
    </recommendedName>
</protein>
<feature type="domain" description="Protein kinase" evidence="8">
    <location>
        <begin position="38"/>
        <end position="298"/>
    </location>
</feature>
<evidence type="ECO:0000256" key="4">
    <source>
        <dbReference type="ARBA" id="ARBA00022777"/>
    </source>
</evidence>
<dbReference type="PANTHER" id="PTHR24353">
    <property type="entry name" value="CYCLIC NUCLEOTIDE-DEPENDENT PROTEIN KINASE"/>
    <property type="match status" value="1"/>
</dbReference>
<dbReference type="FunFam" id="1.10.510.10:FF:000210">
    <property type="entry name" value="Non-specific serine/threonine protein kinase"/>
    <property type="match status" value="1"/>
</dbReference>
<dbReference type="GO" id="GO:0005524">
    <property type="term" value="F:ATP binding"/>
    <property type="evidence" value="ECO:0007669"/>
    <property type="project" value="UniProtKB-UniRule"/>
</dbReference>
<dbReference type="InterPro" id="IPR017441">
    <property type="entry name" value="Protein_kinase_ATP_BS"/>
</dbReference>
<keyword evidence="3 6" id="KW-0547">Nucleotide-binding</keyword>
<feature type="domain" description="AGC-kinase C-terminal" evidence="9">
    <location>
        <begin position="299"/>
        <end position="356"/>
    </location>
</feature>